<feature type="compositionally biased region" description="Basic and acidic residues" evidence="1">
    <location>
        <begin position="377"/>
        <end position="388"/>
    </location>
</feature>
<organism evidence="2 3">
    <name type="scientific">Letharia lupina</name>
    <dbReference type="NCBI Taxonomy" id="560253"/>
    <lineage>
        <taxon>Eukaryota</taxon>
        <taxon>Fungi</taxon>
        <taxon>Dikarya</taxon>
        <taxon>Ascomycota</taxon>
        <taxon>Pezizomycotina</taxon>
        <taxon>Lecanoromycetes</taxon>
        <taxon>OSLEUM clade</taxon>
        <taxon>Lecanoromycetidae</taxon>
        <taxon>Lecanorales</taxon>
        <taxon>Lecanorineae</taxon>
        <taxon>Parmeliaceae</taxon>
        <taxon>Letharia</taxon>
    </lineage>
</organism>
<accession>A0A8H6FI34</accession>
<gene>
    <name evidence="2" type="ORF">HO133_007050</name>
</gene>
<feature type="compositionally biased region" description="Low complexity" evidence="1">
    <location>
        <begin position="342"/>
        <end position="357"/>
    </location>
</feature>
<feature type="compositionally biased region" description="Basic and acidic residues" evidence="1">
    <location>
        <begin position="520"/>
        <end position="535"/>
    </location>
</feature>
<feature type="compositionally biased region" description="Basic residues" evidence="1">
    <location>
        <begin position="572"/>
        <end position="581"/>
    </location>
</feature>
<feature type="compositionally biased region" description="Low complexity" evidence="1">
    <location>
        <begin position="111"/>
        <end position="123"/>
    </location>
</feature>
<feature type="region of interest" description="Disordered" evidence="1">
    <location>
        <begin position="83"/>
        <end position="711"/>
    </location>
</feature>
<feature type="compositionally biased region" description="Polar residues" evidence="1">
    <location>
        <begin position="252"/>
        <end position="282"/>
    </location>
</feature>
<dbReference type="EMBL" id="JACCJB010000003">
    <property type="protein sequence ID" value="KAF6228938.1"/>
    <property type="molecule type" value="Genomic_DNA"/>
</dbReference>
<dbReference type="Proteomes" id="UP000593566">
    <property type="component" value="Unassembled WGS sequence"/>
</dbReference>
<feature type="compositionally biased region" description="Basic and acidic residues" evidence="1">
    <location>
        <begin position="547"/>
        <end position="562"/>
    </location>
</feature>
<evidence type="ECO:0000256" key="1">
    <source>
        <dbReference type="SAM" id="MobiDB-lite"/>
    </source>
</evidence>
<name>A0A8H6FI34_9LECA</name>
<feature type="compositionally biased region" description="Acidic residues" evidence="1">
    <location>
        <begin position="590"/>
        <end position="608"/>
    </location>
</feature>
<dbReference type="GeneID" id="59335450"/>
<feature type="region of interest" description="Disordered" evidence="1">
    <location>
        <begin position="1"/>
        <end position="60"/>
    </location>
</feature>
<feature type="compositionally biased region" description="Polar residues" evidence="1">
    <location>
        <begin position="26"/>
        <end position="37"/>
    </location>
</feature>
<proteinExistence type="predicted"/>
<keyword evidence="3" id="KW-1185">Reference proteome</keyword>
<dbReference type="RefSeq" id="XP_037156580.1">
    <property type="nucleotide sequence ID" value="XM_037297945.1"/>
</dbReference>
<comment type="caution">
    <text evidence="2">The sequence shown here is derived from an EMBL/GenBank/DDBJ whole genome shotgun (WGS) entry which is preliminary data.</text>
</comment>
<feature type="compositionally biased region" description="Basic residues" evidence="1">
    <location>
        <begin position="493"/>
        <end position="503"/>
    </location>
</feature>
<evidence type="ECO:0000313" key="2">
    <source>
        <dbReference type="EMBL" id="KAF6228938.1"/>
    </source>
</evidence>
<evidence type="ECO:0000313" key="3">
    <source>
        <dbReference type="Proteomes" id="UP000593566"/>
    </source>
</evidence>
<protein>
    <submittedName>
        <fullName evidence="2">Uncharacterized protein</fullName>
    </submittedName>
</protein>
<sequence length="732" mass="79209">MTKRNVIEDSDDEENAEATPPHPSATGLSDITLSTLVSLDGSPSHKIQDQSADPSTSSTGLCSSLAYMLQSTAEADPSKELFNRESRAAHKSLIEPTPKSTLPATRAHDVSSQQTPTSPTTSRLKTKRSKTSVEKPKAKRPLKTYGRSSQDIFEFHGGSDGELDLTPRIDLGHNAGRRDRHGNSKIAETVGSQSAQDEKVTRRPITSSGGETEMLGTEPKPYQSTEPKPYQSSMTGDVHVSLQSSMPPPPSKITSFEQTQWLETSTMPTISNPTPQNPTMSNPLPPAGATCFETHSDDQMPSPTRSLRGAVDDGRSPGFVQSGNLHPLRSNEEMKATDLQPSEEPAPSSSASEISPSKMITVKRTSHTKNVSQESSLHFDDAHLRPQPESDMSTMVNPVVLLSAPPDTGEGHDELSLSIPEQPIKSPTKSAKGSKRKRTNEEGTVDELGSDDNAIGVPKEQYKPRPSKRRSGNGDVELVVPTDFSKKPEATGKVKHKTKRHKTTAFQELLPKAEDEDEEVKVTPDPRFEIPEKRTSKISTGGDEADVDRKDDAEGIRAEAQPEAKPAAKATGQKKRGRPKKVVTNLSEEGIVDEAEADDDQEDVEAEEPVVSATAKKSRKRTQTKGTSKPIIEEEDRNNDGTPVARDDSEDLPGNILNETHGNIIASELATKPLPETSPTNANSPPETPRKAATPAPKGPDKHSPISSGKVAYRVGLSKRARIAPLLRIVRK</sequence>
<dbReference type="AlphaFoldDB" id="A0A8H6FI34"/>
<feature type="compositionally biased region" description="Polar residues" evidence="1">
    <location>
        <begin position="222"/>
        <end position="245"/>
    </location>
</feature>
<feature type="compositionally biased region" description="Basic and acidic residues" evidence="1">
    <location>
        <begin position="153"/>
        <end position="171"/>
    </location>
</feature>
<reference evidence="2 3" key="1">
    <citation type="journal article" date="2020" name="Genomics">
        <title>Complete, high-quality genomes from long-read metagenomic sequencing of two wolf lichen thalli reveals enigmatic genome architecture.</title>
        <authorList>
            <person name="McKenzie S.K."/>
            <person name="Walston R.F."/>
            <person name="Allen J.L."/>
        </authorList>
    </citation>
    <scope>NUCLEOTIDE SEQUENCE [LARGE SCALE GENOMIC DNA]</scope>
    <source>
        <strain evidence="2">WasteWater1</strain>
    </source>
</reference>
<feature type="compositionally biased region" description="Polar residues" evidence="1">
    <location>
        <begin position="49"/>
        <end position="60"/>
    </location>
</feature>